<evidence type="ECO:0000256" key="6">
    <source>
        <dbReference type="SAM" id="Phobius"/>
    </source>
</evidence>
<dbReference type="PANTHER" id="PTHR19282">
    <property type="entry name" value="TETRASPANIN"/>
    <property type="match status" value="1"/>
</dbReference>
<evidence type="ECO:0000256" key="2">
    <source>
        <dbReference type="ARBA" id="ARBA00006840"/>
    </source>
</evidence>
<keyword evidence="4 6" id="KW-1133">Transmembrane helix</keyword>
<dbReference type="InterPro" id="IPR008952">
    <property type="entry name" value="Tetraspanin_EC2_sf"/>
</dbReference>
<sequence length="517" mass="56624">MLHSAAYCERFRNHLLESKAADYGWVANTFNTSVTSGSQPSIRFCTTEIKSKEEVLVDVGILLPFEVLVALKDNGGSTFAAQYLINDQPANNGTMRKTGSSWADKEGLGELISHSRFIQKMLGMWTNKSSHLPKLYRKCPVTLISSVPPEQKLIPFHGYVAGMDASMRGAGYSHDAHSGLGYRVCGLKERQVKLATFGRCLKVSYILKKIVSGILKKQVKHIGVLALLSGNGRAADELPVVFCQILSKRLHHGCGRRNEMRKVSSVLFQLHLLDVTKTSNGSAKAIVGQGTFVFAVRENYAVEGYEKVVFPFSIFTVSFLVVNEKAFLISEICGLILIIIGIVVQVQLNKTLVISNAASSGAPVVLIVIGGVIFLVSFFGCCGAWKENHCMITMFAILLTLVFIVEIAAVIAGYVFKDKVKPVLNISFQEMIREYSQSKEIQQNVDFLQSSFQCCGGNGSSDWRNATSSNIPVSCCNTTSSPKNCNTADPGQIYSQLLGIIFACMLMKAIRSGYEVM</sequence>
<dbReference type="InterPro" id="IPR018499">
    <property type="entry name" value="Tetraspanin/Peripherin"/>
</dbReference>
<evidence type="ECO:0000256" key="1">
    <source>
        <dbReference type="ARBA" id="ARBA00004141"/>
    </source>
</evidence>
<evidence type="ECO:0000313" key="7">
    <source>
        <dbReference type="EMBL" id="MBN3291930.1"/>
    </source>
</evidence>
<gene>
    <name evidence="7" type="primary">Cd63</name>
    <name evidence="7" type="ORF">GTO92_0015466</name>
</gene>
<comment type="similarity">
    <text evidence="2">Belongs to the tetraspanin (TM4SF) family.</text>
</comment>
<evidence type="ECO:0000256" key="3">
    <source>
        <dbReference type="ARBA" id="ARBA00022692"/>
    </source>
</evidence>
<dbReference type="EMBL" id="JAAWVN010014489">
    <property type="protein sequence ID" value="MBN3291930.1"/>
    <property type="molecule type" value="Genomic_DNA"/>
</dbReference>
<name>A0ABS2Z0F9_POLSE</name>
<comment type="subcellular location">
    <subcellularLocation>
        <location evidence="1">Membrane</location>
        <topology evidence="1">Multi-pass membrane protein</topology>
    </subcellularLocation>
</comment>
<protein>
    <submittedName>
        <fullName evidence="7">CD63 protein</fullName>
    </submittedName>
</protein>
<dbReference type="SUPFAM" id="SSF48652">
    <property type="entry name" value="Tetraspanin"/>
    <property type="match status" value="1"/>
</dbReference>
<evidence type="ECO:0000256" key="5">
    <source>
        <dbReference type="ARBA" id="ARBA00023136"/>
    </source>
</evidence>
<dbReference type="InterPro" id="IPR018503">
    <property type="entry name" value="Tetraspanin_CS"/>
</dbReference>
<dbReference type="PRINTS" id="PR00259">
    <property type="entry name" value="TMFOUR"/>
</dbReference>
<reference evidence="7" key="1">
    <citation type="journal article" date="2021" name="Cell">
        <title>Tracing the genetic footprints of vertebrate landing in non-teleost ray-finned fishes.</title>
        <authorList>
            <person name="Bi X."/>
            <person name="Wang K."/>
            <person name="Yang L."/>
            <person name="Pan H."/>
            <person name="Jiang H."/>
            <person name="Wei Q."/>
            <person name="Fang M."/>
            <person name="Yu H."/>
            <person name="Zhu C."/>
            <person name="Cai Y."/>
            <person name="He Y."/>
            <person name="Gan X."/>
            <person name="Zeng H."/>
            <person name="Yu D."/>
            <person name="Zhu Y."/>
            <person name="Jiang H."/>
            <person name="Qiu Q."/>
            <person name="Yang H."/>
            <person name="Zhang Y.E."/>
            <person name="Wang W."/>
            <person name="Zhu M."/>
            <person name="He S."/>
            <person name="Zhang G."/>
        </authorList>
    </citation>
    <scope>NUCLEOTIDE SEQUENCE</scope>
    <source>
        <strain evidence="7">Bchr_001</strain>
    </source>
</reference>
<evidence type="ECO:0000256" key="4">
    <source>
        <dbReference type="ARBA" id="ARBA00022989"/>
    </source>
</evidence>
<evidence type="ECO:0000313" key="8">
    <source>
        <dbReference type="Proteomes" id="UP001166052"/>
    </source>
</evidence>
<keyword evidence="8" id="KW-1185">Reference proteome</keyword>
<feature type="transmembrane region" description="Helical" evidence="6">
    <location>
        <begin position="392"/>
        <end position="416"/>
    </location>
</feature>
<comment type="caution">
    <text evidence="7">The sequence shown here is derived from an EMBL/GenBank/DDBJ whole genome shotgun (WGS) entry which is preliminary data.</text>
</comment>
<dbReference type="PROSITE" id="PS00421">
    <property type="entry name" value="TM4_1"/>
    <property type="match status" value="1"/>
</dbReference>
<feature type="non-terminal residue" evidence="7">
    <location>
        <position position="517"/>
    </location>
</feature>
<feature type="transmembrane region" description="Helical" evidence="6">
    <location>
        <begin position="493"/>
        <end position="510"/>
    </location>
</feature>
<dbReference type="PANTHER" id="PTHR19282:SF456">
    <property type="entry name" value="CD63 MOLECULE"/>
    <property type="match status" value="1"/>
</dbReference>
<accession>A0ABS2Z0F9</accession>
<keyword evidence="3 6" id="KW-0812">Transmembrane</keyword>
<feature type="transmembrane region" description="Helical" evidence="6">
    <location>
        <begin position="364"/>
        <end position="385"/>
    </location>
</feature>
<feature type="transmembrane region" description="Helical" evidence="6">
    <location>
        <begin position="326"/>
        <end position="344"/>
    </location>
</feature>
<proteinExistence type="inferred from homology"/>
<keyword evidence="5 6" id="KW-0472">Membrane</keyword>
<dbReference type="Pfam" id="PF00335">
    <property type="entry name" value="Tetraspanin"/>
    <property type="match status" value="1"/>
</dbReference>
<dbReference type="Gene3D" id="1.10.1450.10">
    <property type="entry name" value="Tetraspanin"/>
    <property type="match status" value="1"/>
</dbReference>
<feature type="non-terminal residue" evidence="7">
    <location>
        <position position="1"/>
    </location>
</feature>
<dbReference type="Proteomes" id="UP001166052">
    <property type="component" value="Unassembled WGS sequence"/>
</dbReference>
<organism evidence="7 8">
    <name type="scientific">Polypterus senegalus</name>
    <name type="common">Senegal bichir</name>
    <dbReference type="NCBI Taxonomy" id="55291"/>
    <lineage>
        <taxon>Eukaryota</taxon>
        <taxon>Metazoa</taxon>
        <taxon>Chordata</taxon>
        <taxon>Craniata</taxon>
        <taxon>Vertebrata</taxon>
        <taxon>Euteleostomi</taxon>
        <taxon>Actinopterygii</taxon>
        <taxon>Polypteriformes</taxon>
        <taxon>Polypteridae</taxon>
        <taxon>Polypterus</taxon>
    </lineage>
</organism>